<dbReference type="Proteomes" id="UP000199111">
    <property type="component" value="Unassembled WGS sequence"/>
</dbReference>
<dbReference type="AlphaFoldDB" id="A0A1I3YNU9"/>
<gene>
    <name evidence="2" type="ORF">SAMN05216275_122106</name>
</gene>
<keyword evidence="1" id="KW-0812">Transmembrane</keyword>
<keyword evidence="1" id="KW-0472">Membrane</keyword>
<keyword evidence="1" id="KW-1133">Transmembrane helix</keyword>
<reference evidence="3" key="1">
    <citation type="submission" date="2016-10" db="EMBL/GenBank/DDBJ databases">
        <authorList>
            <person name="Varghese N."/>
            <person name="Submissions S."/>
        </authorList>
    </citation>
    <scope>NUCLEOTIDE SEQUENCE [LARGE SCALE GENOMIC DNA]</scope>
    <source>
        <strain evidence="3">CGMCC 4.2126</strain>
    </source>
</reference>
<sequence>MGFLLRTCRLHNHCVSKMPVWSKLALALMVLALAVKIVTLASGAAGTLRETFDWVFVVIGVLAVTPYLAAGVRGVAKVRRHEYPKPLPGEAPDGPRKRTMVSSALRLCIALMGLLAISVTLRSAIEPGSYETGPLGWGMEIIGHLPVILLFTVTGISVVTVVWSSMKSNK</sequence>
<evidence type="ECO:0000313" key="2">
    <source>
        <dbReference type="EMBL" id="SFK32896.1"/>
    </source>
</evidence>
<organism evidence="2 3">
    <name type="scientific">Streptosporangium canum</name>
    <dbReference type="NCBI Taxonomy" id="324952"/>
    <lineage>
        <taxon>Bacteria</taxon>
        <taxon>Bacillati</taxon>
        <taxon>Actinomycetota</taxon>
        <taxon>Actinomycetes</taxon>
        <taxon>Streptosporangiales</taxon>
        <taxon>Streptosporangiaceae</taxon>
        <taxon>Streptosporangium</taxon>
    </lineage>
</organism>
<dbReference type="EMBL" id="FOQY01000022">
    <property type="protein sequence ID" value="SFK32896.1"/>
    <property type="molecule type" value="Genomic_DNA"/>
</dbReference>
<evidence type="ECO:0000256" key="1">
    <source>
        <dbReference type="SAM" id="Phobius"/>
    </source>
</evidence>
<evidence type="ECO:0000313" key="3">
    <source>
        <dbReference type="Proteomes" id="UP000199111"/>
    </source>
</evidence>
<feature type="transmembrane region" description="Helical" evidence="1">
    <location>
        <begin position="104"/>
        <end position="121"/>
    </location>
</feature>
<name>A0A1I3YNU9_9ACTN</name>
<proteinExistence type="predicted"/>
<feature type="transmembrane region" description="Helical" evidence="1">
    <location>
        <begin position="53"/>
        <end position="76"/>
    </location>
</feature>
<keyword evidence="3" id="KW-1185">Reference proteome</keyword>
<protein>
    <submittedName>
        <fullName evidence="2">Uncharacterized protein</fullName>
    </submittedName>
</protein>
<accession>A0A1I3YNU9</accession>
<feature type="transmembrane region" description="Helical" evidence="1">
    <location>
        <begin position="141"/>
        <end position="163"/>
    </location>
</feature>